<dbReference type="Gene3D" id="3.90.930.1">
    <property type="match status" value="1"/>
</dbReference>
<dbReference type="PANTHER" id="PTHR32305">
    <property type="match status" value="1"/>
</dbReference>
<dbReference type="Pfam" id="PF20148">
    <property type="entry name" value="DUF6531"/>
    <property type="match status" value="1"/>
</dbReference>
<dbReference type="PANTHER" id="PTHR32305:SF15">
    <property type="entry name" value="PROTEIN RHSA-RELATED"/>
    <property type="match status" value="1"/>
</dbReference>
<comment type="caution">
    <text evidence="4">The sequence shown here is derived from an EMBL/GenBank/DDBJ whole genome shotgun (WGS) entry which is preliminary data.</text>
</comment>
<dbReference type="EMBL" id="NHZO01000168">
    <property type="protein sequence ID" value="PHQ48261.1"/>
    <property type="molecule type" value="Genomic_DNA"/>
</dbReference>
<dbReference type="Proteomes" id="UP000222531">
    <property type="component" value="Unassembled WGS sequence"/>
</dbReference>
<accession>A0A2G1XAM4</accession>
<dbReference type="InterPro" id="IPR035992">
    <property type="entry name" value="Ricin_B-like_lectins"/>
</dbReference>
<keyword evidence="5" id="KW-1185">Reference proteome</keyword>
<evidence type="ECO:0000313" key="5">
    <source>
        <dbReference type="Proteomes" id="UP000222531"/>
    </source>
</evidence>
<feature type="domain" description="Ricin B lectin" evidence="3">
    <location>
        <begin position="1106"/>
        <end position="1227"/>
    </location>
</feature>
<organism evidence="4 5">
    <name type="scientific">Streptomyces cinnamoneus</name>
    <name type="common">Streptoverticillium cinnamoneum</name>
    <dbReference type="NCBI Taxonomy" id="53446"/>
    <lineage>
        <taxon>Bacteria</taxon>
        <taxon>Bacillati</taxon>
        <taxon>Actinomycetota</taxon>
        <taxon>Actinomycetes</taxon>
        <taxon>Kitasatosporales</taxon>
        <taxon>Streptomycetaceae</taxon>
        <taxon>Streptomyces</taxon>
        <taxon>Streptomyces cinnamoneus group</taxon>
    </lineage>
</organism>
<feature type="region of interest" description="Disordered" evidence="2">
    <location>
        <begin position="966"/>
        <end position="999"/>
    </location>
</feature>
<keyword evidence="1" id="KW-0677">Repeat</keyword>
<evidence type="ECO:0000313" key="4">
    <source>
        <dbReference type="EMBL" id="PHQ48261.1"/>
    </source>
</evidence>
<feature type="region of interest" description="Disordered" evidence="2">
    <location>
        <begin position="1"/>
        <end position="50"/>
    </location>
</feature>
<evidence type="ECO:0000256" key="2">
    <source>
        <dbReference type="SAM" id="MobiDB-lite"/>
    </source>
</evidence>
<dbReference type="NCBIfam" id="TIGR01643">
    <property type="entry name" value="YD_repeat_2x"/>
    <property type="match status" value="18"/>
</dbReference>
<dbReference type="InterPro" id="IPR006530">
    <property type="entry name" value="YD"/>
</dbReference>
<evidence type="ECO:0000256" key="1">
    <source>
        <dbReference type="ARBA" id="ARBA00022737"/>
    </source>
</evidence>
<dbReference type="InterPro" id="IPR028908">
    <property type="entry name" value="Tox-PL_dom"/>
</dbReference>
<dbReference type="InterPro" id="IPR031325">
    <property type="entry name" value="RHS_repeat"/>
</dbReference>
<proteinExistence type="predicted"/>
<dbReference type="Gene3D" id="2.80.10.50">
    <property type="match status" value="1"/>
</dbReference>
<dbReference type="InterPro" id="IPR050708">
    <property type="entry name" value="T6SS_VgrG/RHS"/>
</dbReference>
<dbReference type="NCBIfam" id="TIGR03696">
    <property type="entry name" value="Rhs_assc_core"/>
    <property type="match status" value="1"/>
</dbReference>
<dbReference type="Pfam" id="PF00652">
    <property type="entry name" value="Ricin_B_lectin"/>
    <property type="match status" value="2"/>
</dbReference>
<dbReference type="InterPro" id="IPR000772">
    <property type="entry name" value="Ricin_B_lectin"/>
</dbReference>
<feature type="compositionally biased region" description="Polar residues" evidence="2">
    <location>
        <begin position="435"/>
        <end position="450"/>
    </location>
</feature>
<dbReference type="InterPro" id="IPR056823">
    <property type="entry name" value="TEN-like_YD-shell"/>
</dbReference>
<dbReference type="Gene3D" id="2.180.10.10">
    <property type="entry name" value="RHS repeat-associated core"/>
    <property type="match status" value="5"/>
</dbReference>
<feature type="region of interest" description="Disordered" evidence="2">
    <location>
        <begin position="852"/>
        <end position="879"/>
    </location>
</feature>
<sequence>MTLAQRKAQVHGSQGSYSPMREFLKPRRQRLPAEPAPKPDKPLKVGPAAKSLKGPAARAAAAGVPNPDWVSAYATAYPGMLSIGGQAKFSSVSASAVSGLWLYVMDENKNPVHQQEIKRSTGDPEGKYLENGAWCYGWWPSNPYPADQCFWWSSSLNGGHLQDGKKYYAWIFLEGTDGSGSPGGMTSPFVQAFYTPDIPGTQAGLCHCYGQTRRADPVNTATGAFYDRNTDASLVGVGTPFSMERTYRSDSAESGLLGRGWATSFDAKLTITAGSSATLQDADGARVAFKEQGGSSYATPAGSSLQLTKSGTTYIVASPDGTRRTFSSSGQLTSVASGGGAALTLTYSSGRLASVKDGAGRSVPFTLDASGLLTRMTLPDGTSVSYGYTDGLLTSVKDQVGKTTTYTYDSNKRLSTATGRGGGKVANTYDASGRVVSQTDGSGKTSTFTWDNKRESHMTDPNGGVWTDVYSGNVLLESINPYGDKVSYSYDRNLHPVSITDPSGNTTEMSYDTAGRLSTRKSPSSVGLAETWTYDAQGNISSHTDGRGKRSTYTYDTANRVTFSTDPAGGTVAYTYTDQGALASVTTPRGKATIYTYDAAGNRTSVTTPLGEKTTFRYDAAGRVTAMTDPRGNAEGADPAAFTTTYTYDGRGLLLSATDPLRHTTAYGYDGAGRLLSVKDPAGRITAYAYDSSGRLVETTNPAGKKQTRAYDANGNLTSVTDALGNRTTYTYDKANWLISTVSPRGNILGANAAAYTTSYGYDANGNRTKVTDPTGAVTTTAYDALGRQVSVTNALGQTSSTTYDANDNVLTSTDPLGNVTHHSYTDTGLLATSTDPLGKVTSFGYDADGHRTRMISPEGRTTTWSYDDDGRTATQVDPRGNVSDAEAAQFTTSFGYDAAGNQTKVTNPLGKSTSTAYDATNRAVSTTDELGRTTKTDYDDLGRIAAVTGPDGAVTRYTYNTAGDLATRKDPNGHTTTYEYDETGRQTSVTDPLGRRKTYGYDVDGNRITVTNARGVTARTDFDARGLPRGTTYTDNTPTVTTAYDAIGQRRSITDGSGTRTLDYDSAGRLTAVTPSTGKAVFSYAYDDMGRITERTSDIGSAGPTGAVVGVNGLCVDVDNGQTKDGTVIQSWTCAGVPAQQWTYDGAHLKALGKCAAATGSGRGAQVKLATCSNDALQRWTFRDNGELVNAAGGKCMEISNGTNKLGTPITTWDCLAAAWHHWTLPRPTGAVVGVNGLCVDVDNGQTKDGTVIQSWTCAGVPAQQWTYDGVRLKALGKCAAATSSNKGAQVKLATCSDDALQRWTFRDDGTLVNAAGGKCMEISDGTNKLGTPITTWDCLDVAWHHWTLPRSGIASNTIRYAYDGDGLRTSETTAAGTIAYSYDQDGHLTTSKLPAANSYVEKRAYDNAGHLTSVSNVKGASALSTWAQTLDDAGQPVQIEVTRAGKAASYQYYDYDPAGRLTTECSSVAKADKCPDLSAATTYRYDQVGNRQLQNRAGVSTTYKYDDADQLIQSVSGSASRDFTYDADGNQTGAGGDTFAYDANNRLIKAVAGGAAYSYGYDADGNRTTASKDGGGLQRTTAWDINNALPLAAADYDGNGTLQAEYRYTPRGQIQAEATGGNTYYHHRDLLGSVSDLTDSNGNLQTSYTYTAFGEGTQTNAGGKPPANPFAFAGAYREPTTSAAGYYLRARNYDPATGRLTGTDPAPAPVGEPYASAYPYAANAPTRYTDPTGWTPDDPNDDHIKSFSEGARVFGSGFVEGLKLPFKFVGDLFNALRGKNGGTGGFVDEYLPVRPAYRLYHAAEMFRDQGCDELHDTYSRAADDLAMQIAATGLGGLRGWKKDAVTPPAGGRYYGGRSETRYGLPYYTPEHLPSMERINPEGGRMNCGLCATAGDDLMAGKNPNAVPGADRPMRPDEVSALTGRPFVRKGGLDPLVRDVLSWGPGARGIVGAWPTRGMGHYFNVVNADGKVVFFDFQTGRANPADQRYRNYYLMRTN</sequence>
<protein>
    <recommendedName>
        <fullName evidence="3">Ricin B lectin domain-containing protein</fullName>
    </recommendedName>
</protein>
<dbReference type="PROSITE" id="PS50231">
    <property type="entry name" value="RICIN_B_LECTIN"/>
    <property type="match status" value="2"/>
</dbReference>
<dbReference type="Pfam" id="PF05593">
    <property type="entry name" value="RHS_repeat"/>
    <property type="match status" value="6"/>
</dbReference>
<dbReference type="InterPro" id="IPR045351">
    <property type="entry name" value="DUF6531"/>
</dbReference>
<dbReference type="SUPFAM" id="SSF50370">
    <property type="entry name" value="Ricin B-like lectins"/>
    <property type="match status" value="2"/>
</dbReference>
<feature type="domain" description="Ricin B lectin" evidence="3">
    <location>
        <begin position="1230"/>
        <end position="1351"/>
    </location>
</feature>
<evidence type="ECO:0000259" key="3">
    <source>
        <dbReference type="SMART" id="SM00458"/>
    </source>
</evidence>
<name>A0A2G1XAM4_STRCJ</name>
<dbReference type="Pfam" id="PF15644">
    <property type="entry name" value="Gln_amidase"/>
    <property type="match status" value="1"/>
</dbReference>
<dbReference type="SMART" id="SM00458">
    <property type="entry name" value="RICIN"/>
    <property type="match status" value="2"/>
</dbReference>
<dbReference type="CDD" id="cd00161">
    <property type="entry name" value="beta-trefoil_Ricin-like"/>
    <property type="match status" value="1"/>
</dbReference>
<dbReference type="Pfam" id="PF25023">
    <property type="entry name" value="TEN_YD-shell"/>
    <property type="match status" value="3"/>
</dbReference>
<gene>
    <name evidence="4" type="ORF">BLA24_33165</name>
</gene>
<feature type="region of interest" description="Disordered" evidence="2">
    <location>
        <begin position="435"/>
        <end position="456"/>
    </location>
</feature>
<dbReference type="InterPro" id="IPR022385">
    <property type="entry name" value="Rhs_assc_core"/>
</dbReference>
<reference evidence="4 5" key="1">
    <citation type="journal article" date="2017" name="Biochemistry">
        <title>Identification of the Biosynthetic Pathway for the Antibiotic Bicyclomycin.</title>
        <authorList>
            <person name="Patteson J."/>
            <person name="Cai W."/>
            <person name="Johnson R.A."/>
            <person name="Santa Maria K."/>
            <person name="Li B."/>
        </authorList>
    </citation>
    <scope>NUCLEOTIDE SEQUENCE [LARGE SCALE GENOMIC DNA]</scope>
    <source>
        <strain evidence="4 5">ATCC 21532</strain>
    </source>
</reference>